<evidence type="ECO:0000313" key="3">
    <source>
        <dbReference type="Proteomes" id="UP000235392"/>
    </source>
</evidence>
<evidence type="ECO:0000313" key="2">
    <source>
        <dbReference type="EMBL" id="PLW37161.1"/>
    </source>
</evidence>
<name>A0A2N5UHD7_9BASI</name>
<dbReference type="EMBL" id="PGCI01000147">
    <property type="protein sequence ID" value="PLW37161.1"/>
    <property type="molecule type" value="Genomic_DNA"/>
</dbReference>
<organism evidence="2 3">
    <name type="scientific">Puccinia coronata f. sp. avenae</name>
    <dbReference type="NCBI Taxonomy" id="200324"/>
    <lineage>
        <taxon>Eukaryota</taxon>
        <taxon>Fungi</taxon>
        <taxon>Dikarya</taxon>
        <taxon>Basidiomycota</taxon>
        <taxon>Pucciniomycotina</taxon>
        <taxon>Pucciniomycetes</taxon>
        <taxon>Pucciniales</taxon>
        <taxon>Pucciniaceae</taxon>
        <taxon>Puccinia</taxon>
    </lineage>
</organism>
<gene>
    <name evidence="2" type="ORF">PCASD_11122</name>
</gene>
<comment type="caution">
    <text evidence="2">The sequence shown here is derived from an EMBL/GenBank/DDBJ whole genome shotgun (WGS) entry which is preliminary data.</text>
</comment>
<reference evidence="2 3" key="1">
    <citation type="submission" date="2017-11" db="EMBL/GenBank/DDBJ databases">
        <title>De novo assembly and phasing of dikaryotic genomes from two isolates of Puccinia coronata f. sp. avenae, the causal agent of oat crown rust.</title>
        <authorList>
            <person name="Miller M.E."/>
            <person name="Zhang Y."/>
            <person name="Omidvar V."/>
            <person name="Sperschneider J."/>
            <person name="Schwessinger B."/>
            <person name="Raley C."/>
            <person name="Palmer J.M."/>
            <person name="Garnica D."/>
            <person name="Upadhyaya N."/>
            <person name="Rathjen J."/>
            <person name="Taylor J.M."/>
            <person name="Park R.F."/>
            <person name="Dodds P.N."/>
            <person name="Hirsch C.D."/>
            <person name="Kianian S.F."/>
            <person name="Figueroa M."/>
        </authorList>
    </citation>
    <scope>NUCLEOTIDE SEQUENCE [LARGE SCALE GENOMIC DNA]</scope>
    <source>
        <strain evidence="2">12SD80</strain>
    </source>
</reference>
<accession>A0A2N5UHD7</accession>
<dbReference type="Pfam" id="PF26113">
    <property type="entry name" value="GH16_XgeA"/>
    <property type="match status" value="1"/>
</dbReference>
<protein>
    <submittedName>
        <fullName evidence="2">Uncharacterized protein</fullName>
    </submittedName>
</protein>
<sequence length="138" mass="15177">MDPIDPPTTAYVVPKQAGCTVEDSTTDFYGPTLSNNGGAVLVAMYTNSEILIWRWRRKDVPQDIQNKVPCPKTWPSPTATWKRSNYKDVYFAINSIKIFKGMQDAISKPAPAPPGHQPVKSVPALKPSANCGDETQLT</sequence>
<dbReference type="Gene3D" id="2.60.120.200">
    <property type="match status" value="1"/>
</dbReference>
<proteinExistence type="predicted"/>
<dbReference type="AlphaFoldDB" id="A0A2N5UHD7"/>
<feature type="region of interest" description="Disordered" evidence="1">
    <location>
        <begin position="106"/>
        <end position="138"/>
    </location>
</feature>
<evidence type="ECO:0000256" key="1">
    <source>
        <dbReference type="SAM" id="MobiDB-lite"/>
    </source>
</evidence>
<dbReference type="Proteomes" id="UP000235392">
    <property type="component" value="Unassembled WGS sequence"/>
</dbReference>